<evidence type="ECO:0000259" key="4">
    <source>
        <dbReference type="Pfam" id="PF08125"/>
    </source>
</evidence>
<evidence type="ECO:0000259" key="3">
    <source>
        <dbReference type="Pfam" id="PF01232"/>
    </source>
</evidence>
<protein>
    <submittedName>
        <fullName evidence="5">Mannitol dehydrogenase family protein</fullName>
    </submittedName>
</protein>
<evidence type="ECO:0000256" key="1">
    <source>
        <dbReference type="ARBA" id="ARBA00023002"/>
    </source>
</evidence>
<feature type="domain" description="Mannitol dehydrogenase C-terminal" evidence="4">
    <location>
        <begin position="279"/>
        <end position="431"/>
    </location>
</feature>
<dbReference type="InterPro" id="IPR013328">
    <property type="entry name" value="6PGD_dom2"/>
</dbReference>
<dbReference type="SUPFAM" id="SSF51735">
    <property type="entry name" value="NAD(P)-binding Rossmann-fold domains"/>
    <property type="match status" value="1"/>
</dbReference>
<evidence type="ECO:0000313" key="6">
    <source>
        <dbReference type="Proteomes" id="UP001500542"/>
    </source>
</evidence>
<reference evidence="5 6" key="1">
    <citation type="journal article" date="2019" name="Int. J. Syst. Evol. Microbiol.">
        <title>The Global Catalogue of Microorganisms (GCM) 10K type strain sequencing project: providing services to taxonomists for standard genome sequencing and annotation.</title>
        <authorList>
            <consortium name="The Broad Institute Genomics Platform"/>
            <consortium name="The Broad Institute Genome Sequencing Center for Infectious Disease"/>
            <person name="Wu L."/>
            <person name="Ma J."/>
        </authorList>
    </citation>
    <scope>NUCLEOTIDE SEQUENCE [LARGE SCALE GENOMIC DNA]</scope>
    <source>
        <strain evidence="5 6">JCM 10977</strain>
    </source>
</reference>
<dbReference type="SUPFAM" id="SSF48179">
    <property type="entry name" value="6-phosphogluconate dehydrogenase C-terminal domain-like"/>
    <property type="match status" value="1"/>
</dbReference>
<dbReference type="InterPro" id="IPR013131">
    <property type="entry name" value="Mannitol_DH_N"/>
</dbReference>
<dbReference type="InterPro" id="IPR036291">
    <property type="entry name" value="NAD(P)-bd_dom_sf"/>
</dbReference>
<feature type="domain" description="Mannitol dehydrogenase N-terminal" evidence="3">
    <location>
        <begin position="24"/>
        <end position="271"/>
    </location>
</feature>
<sequence length="505" mass="52587">MTARLSLTTLPAALQPVVEPSKIGIVHLGLGAFHRAHQAVFTEEAAILTGETGWGISGISQRSAAVREQLAPQDGLYSVLTRGLGDPSIRVIGSIREVLTAPEDPEAVVARIADPAVSVVTLTVTEKGYRAAVQGGLDLTDPEIQADLAGRAPRTVVGQLAAGLVRRAQTGAGPLTVLSCDNLVANGPFLRRLMEDYAAALPDGKSLIDELEVARFPASMVDRIVPATTDADREEAAGLLGVRDEAVVVAEPFLQWVIEDDFAGPRPGWEKAGAILTGDVAPWEQAKLRMLNATHSMLAYLGALRGYETIAEAVRDEQLAGLANELMTADVIPTLTPPEGLDLTAYGQSVLERFANPALKHRTAQVAMDGSVKLPVRLLGAIRDRLAANAEPRLAGLAVAAWMVYVAGGVDANGNALKLDDPQANKLQATLADAGITPGLRSRGGGTSLARPAGAPGGAGGIALGATPAAVVDALLGVESIFGADLRENSVFRELLVEQVGSLTK</sequence>
<dbReference type="PRINTS" id="PR00084">
    <property type="entry name" value="MTLDHDRGNASE"/>
</dbReference>
<dbReference type="Pfam" id="PF08125">
    <property type="entry name" value="Mannitol_dh_C"/>
    <property type="match status" value="1"/>
</dbReference>
<dbReference type="PANTHER" id="PTHR43362">
    <property type="entry name" value="MANNITOL DEHYDROGENASE DSF1-RELATED"/>
    <property type="match status" value="1"/>
</dbReference>
<name>A0ABN1RK56_9ACTN</name>
<accession>A0ABN1RK56</accession>
<dbReference type="RefSeq" id="WP_343980920.1">
    <property type="nucleotide sequence ID" value="NZ_BAAAHK010000020.1"/>
</dbReference>
<evidence type="ECO:0000256" key="2">
    <source>
        <dbReference type="ARBA" id="ARBA00048615"/>
    </source>
</evidence>
<keyword evidence="1" id="KW-0560">Oxidoreductase</keyword>
<proteinExistence type="predicted"/>
<dbReference type="InterPro" id="IPR013118">
    <property type="entry name" value="Mannitol_DH_C"/>
</dbReference>
<dbReference type="Gene3D" id="3.40.50.720">
    <property type="entry name" value="NAD(P)-binding Rossmann-like Domain"/>
    <property type="match status" value="1"/>
</dbReference>
<dbReference type="Pfam" id="PF01232">
    <property type="entry name" value="Mannitol_dh"/>
    <property type="match status" value="1"/>
</dbReference>
<evidence type="ECO:0000313" key="5">
    <source>
        <dbReference type="EMBL" id="GAA0958785.1"/>
    </source>
</evidence>
<comment type="catalytic activity">
    <reaction evidence="2">
        <text>D-mannitol 1-phosphate + NAD(+) = beta-D-fructose 6-phosphate + NADH + H(+)</text>
        <dbReference type="Rhea" id="RHEA:19661"/>
        <dbReference type="ChEBI" id="CHEBI:15378"/>
        <dbReference type="ChEBI" id="CHEBI:57540"/>
        <dbReference type="ChEBI" id="CHEBI:57634"/>
        <dbReference type="ChEBI" id="CHEBI:57945"/>
        <dbReference type="ChEBI" id="CHEBI:61381"/>
        <dbReference type="EC" id="1.1.1.17"/>
    </reaction>
</comment>
<dbReference type="PANTHER" id="PTHR43362:SF1">
    <property type="entry name" value="MANNITOL DEHYDROGENASE 2-RELATED"/>
    <property type="match status" value="1"/>
</dbReference>
<gene>
    <name evidence="5" type="ORF">GCM10009554_71490</name>
</gene>
<dbReference type="InterPro" id="IPR050988">
    <property type="entry name" value="Mannitol_DH/Oxidoreductase"/>
</dbReference>
<keyword evidence="6" id="KW-1185">Reference proteome</keyword>
<comment type="caution">
    <text evidence="5">The sequence shown here is derived from an EMBL/GenBank/DDBJ whole genome shotgun (WGS) entry which is preliminary data.</text>
</comment>
<dbReference type="Gene3D" id="1.10.1040.10">
    <property type="entry name" value="N-(1-d-carboxylethyl)-l-norvaline Dehydrogenase, domain 2"/>
    <property type="match status" value="1"/>
</dbReference>
<dbReference type="InterPro" id="IPR008927">
    <property type="entry name" value="6-PGluconate_DH-like_C_sf"/>
</dbReference>
<dbReference type="InterPro" id="IPR000669">
    <property type="entry name" value="Mannitol_DH"/>
</dbReference>
<dbReference type="EMBL" id="BAAAHK010000020">
    <property type="protein sequence ID" value="GAA0958785.1"/>
    <property type="molecule type" value="Genomic_DNA"/>
</dbReference>
<organism evidence="5 6">
    <name type="scientific">Kribbella koreensis</name>
    <dbReference type="NCBI Taxonomy" id="57909"/>
    <lineage>
        <taxon>Bacteria</taxon>
        <taxon>Bacillati</taxon>
        <taxon>Actinomycetota</taxon>
        <taxon>Actinomycetes</taxon>
        <taxon>Propionibacteriales</taxon>
        <taxon>Kribbellaceae</taxon>
        <taxon>Kribbella</taxon>
    </lineage>
</organism>
<dbReference type="Proteomes" id="UP001500542">
    <property type="component" value="Unassembled WGS sequence"/>
</dbReference>